<keyword evidence="1" id="KW-0472">Membrane</keyword>
<keyword evidence="1" id="KW-0812">Transmembrane</keyword>
<dbReference type="EMBL" id="CABWJV010000001">
    <property type="protein sequence ID" value="VWQ12917.1"/>
    <property type="molecule type" value="Genomic_DNA"/>
</dbReference>
<reference evidence="2 3" key="1">
    <citation type="submission" date="2019-10" db="EMBL/GenBank/DDBJ databases">
        <authorList>
            <consortium name="Melissa Lawson"/>
            <person name="O'neill I."/>
        </authorList>
    </citation>
    <scope>NUCLEOTIDE SEQUENCE [LARGE SCALE GENOMIC DNA]</scope>
    <source>
        <strain evidence="2">LH_658</strain>
    </source>
</reference>
<feature type="transmembrane region" description="Helical" evidence="1">
    <location>
        <begin position="29"/>
        <end position="52"/>
    </location>
</feature>
<dbReference type="RefSeq" id="WP_174768240.1">
    <property type="nucleotide sequence ID" value="NZ_CABWJV010000001.1"/>
</dbReference>
<accession>A0ABY6Y8U4</accession>
<name>A0ABY6Y8U4_BIFPS</name>
<keyword evidence="1" id="KW-1133">Transmembrane helix</keyword>
<evidence type="ECO:0000256" key="1">
    <source>
        <dbReference type="SAM" id="Phobius"/>
    </source>
</evidence>
<dbReference type="Proteomes" id="UP000494211">
    <property type="component" value="Unassembled WGS sequence"/>
</dbReference>
<evidence type="ECO:0000313" key="3">
    <source>
        <dbReference type="Proteomes" id="UP000494211"/>
    </source>
</evidence>
<organism evidence="2 3">
    <name type="scientific">Bifidobacterium pseudocatenulatum</name>
    <dbReference type="NCBI Taxonomy" id="28026"/>
    <lineage>
        <taxon>Bacteria</taxon>
        <taxon>Bacillati</taxon>
        <taxon>Actinomycetota</taxon>
        <taxon>Actinomycetes</taxon>
        <taxon>Bifidobacteriales</taxon>
        <taxon>Bifidobacteriaceae</taxon>
        <taxon>Bifidobacterium</taxon>
    </lineage>
</organism>
<comment type="caution">
    <text evidence="2">The sequence shown here is derived from an EMBL/GenBank/DDBJ whole genome shotgun (WGS) entry which is preliminary data.</text>
</comment>
<proteinExistence type="predicted"/>
<sequence length="224" mass="23851">MSSKNGLRIRQPHKLGLNIKALAKRNVSFGSAAIICTALVFATGLATAPIAYTAGVKSASANSQASDSQDSRVAADSGEETSLASGLSGFCDGDSDLMPAARVETTGQYLGISIDGFDNVKALDAKQFYAYTLMVKDPDGTWYQVNLTDFTESGETEREITNLSTNDSNKYPGWNLSTDDAAFETSIPDTMIHQKGDNPTWMLALTVDGEELAHCPADGDADFE</sequence>
<protein>
    <submittedName>
        <fullName evidence="2">Uncharacterized protein</fullName>
    </submittedName>
</protein>
<gene>
    <name evidence="2" type="ORF">BIFLH658_00272</name>
</gene>
<evidence type="ECO:0000313" key="2">
    <source>
        <dbReference type="EMBL" id="VWQ12917.1"/>
    </source>
</evidence>
<keyword evidence="3" id="KW-1185">Reference proteome</keyword>